<dbReference type="Proteomes" id="UP000583800">
    <property type="component" value="Unassembled WGS sequence"/>
</dbReference>
<dbReference type="AlphaFoldDB" id="A0A7X0C4Y3"/>
<dbReference type="SUPFAM" id="SSF55729">
    <property type="entry name" value="Acyl-CoA N-acyltransferases (Nat)"/>
    <property type="match status" value="1"/>
</dbReference>
<dbReference type="Gene3D" id="3.30.1050.10">
    <property type="entry name" value="SCP2 sterol-binding domain"/>
    <property type="match status" value="1"/>
</dbReference>
<dbReference type="InterPro" id="IPR036527">
    <property type="entry name" value="SCP2_sterol-bd_dom_sf"/>
</dbReference>
<evidence type="ECO:0000313" key="4">
    <source>
        <dbReference type="Proteomes" id="UP000583800"/>
    </source>
</evidence>
<dbReference type="Gene3D" id="3.40.630.30">
    <property type="match status" value="2"/>
</dbReference>
<keyword evidence="3" id="KW-0808">Transferase</keyword>
<feature type="domain" description="N-acetyltransferase" evidence="2">
    <location>
        <begin position="1"/>
        <end position="159"/>
    </location>
</feature>
<dbReference type="Pfam" id="PF13527">
    <property type="entry name" value="Acetyltransf_9"/>
    <property type="match status" value="1"/>
</dbReference>
<dbReference type="SUPFAM" id="SSF55718">
    <property type="entry name" value="SCP-like"/>
    <property type="match status" value="1"/>
</dbReference>
<evidence type="ECO:0000313" key="3">
    <source>
        <dbReference type="EMBL" id="MBB6348612.1"/>
    </source>
</evidence>
<dbReference type="PROSITE" id="PS51186">
    <property type="entry name" value="GNAT"/>
    <property type="match status" value="1"/>
</dbReference>
<evidence type="ECO:0000259" key="2">
    <source>
        <dbReference type="PROSITE" id="PS51186"/>
    </source>
</evidence>
<accession>A0A7X0C4Y3</accession>
<dbReference type="GO" id="GO:0030649">
    <property type="term" value="P:aminoglycoside antibiotic catabolic process"/>
    <property type="evidence" value="ECO:0007669"/>
    <property type="project" value="TreeGrafter"/>
</dbReference>
<name>A0A7X0C4Y3_9ACTN</name>
<dbReference type="InterPro" id="IPR016181">
    <property type="entry name" value="Acyl_CoA_acyltransferase"/>
</dbReference>
<dbReference type="PANTHER" id="PTHR37817:SF1">
    <property type="entry name" value="N-ACETYLTRANSFERASE EIS"/>
    <property type="match status" value="1"/>
</dbReference>
<feature type="region of interest" description="Disordered" evidence="1">
    <location>
        <begin position="330"/>
        <end position="353"/>
    </location>
</feature>
<dbReference type="PANTHER" id="PTHR37817">
    <property type="entry name" value="N-ACETYLTRANSFERASE EIS"/>
    <property type="match status" value="1"/>
</dbReference>
<keyword evidence="4" id="KW-1185">Reference proteome</keyword>
<dbReference type="InterPro" id="IPR051554">
    <property type="entry name" value="Acetyltransferase_Eis"/>
</dbReference>
<reference evidence="3 4" key="1">
    <citation type="submission" date="2020-08" db="EMBL/GenBank/DDBJ databases">
        <title>Sequencing the genomes of 1000 actinobacteria strains.</title>
        <authorList>
            <person name="Klenk H.-P."/>
        </authorList>
    </citation>
    <scope>NUCLEOTIDE SEQUENCE [LARGE SCALE GENOMIC DNA]</scope>
    <source>
        <strain evidence="3 4">DSM 45913</strain>
    </source>
</reference>
<dbReference type="GO" id="GO:0034069">
    <property type="term" value="F:aminoglycoside N-acetyltransferase activity"/>
    <property type="evidence" value="ECO:0007669"/>
    <property type="project" value="TreeGrafter"/>
</dbReference>
<dbReference type="EMBL" id="JACHJB010000002">
    <property type="protein sequence ID" value="MBB6348612.1"/>
    <property type="molecule type" value="Genomic_DNA"/>
</dbReference>
<sequence length="403" mass="43297">MDIRDLTPDDTDAILDLRRRSFGPVSAADADKWRKAVGPVMAEGRYLGVFDGDRLAAGARVRAFTQWWHGRPQPMAGVAGVTVNPEDRGRGVGTRLMRAVVDRAAELGDAVSALYPATTPVYRATGYEHAGAQHLMVLRAEALRSIRPSGPVRLRRMGPADAAEVVSVLHRVHGAARASGPISWDERTWALWLAEEDDFLYLAEDGYVVYRWDDGDIRVANLVAGSERTARALWSLVGSSSSIAEHVTAPVAPDDPVLWLTRERSKEKATDIRWMFRVIDLAAAVARRGYPAGVALDATLDVDDPLRPGNTGRWRLRVSGGQGAATLLGAATPAADGPGDGSGSPAPAMPSGGPRLTINGLSALYAGIPTATLRRSGLLSGDDRHDEALDTTFAARPYMLDYF</sequence>
<comment type="caution">
    <text evidence="3">The sequence shown here is derived from an EMBL/GenBank/DDBJ whole genome shotgun (WGS) entry which is preliminary data.</text>
</comment>
<proteinExistence type="predicted"/>
<gene>
    <name evidence="3" type="ORF">FHU36_005157</name>
</gene>
<protein>
    <submittedName>
        <fullName evidence="3">Putative acetyltransferase</fullName>
    </submittedName>
</protein>
<dbReference type="InterPro" id="IPR025559">
    <property type="entry name" value="Eis_dom"/>
</dbReference>
<dbReference type="InterPro" id="IPR041380">
    <property type="entry name" value="Acetyltransf_17"/>
</dbReference>
<dbReference type="Pfam" id="PF13530">
    <property type="entry name" value="SCP2_2"/>
    <property type="match status" value="1"/>
</dbReference>
<dbReference type="Pfam" id="PF17668">
    <property type="entry name" value="Acetyltransf_17"/>
    <property type="match status" value="1"/>
</dbReference>
<organism evidence="3 4">
    <name type="scientific">Nonomuraea muscovyensis</name>
    <dbReference type="NCBI Taxonomy" id="1124761"/>
    <lineage>
        <taxon>Bacteria</taxon>
        <taxon>Bacillati</taxon>
        <taxon>Actinomycetota</taxon>
        <taxon>Actinomycetes</taxon>
        <taxon>Streptosporangiales</taxon>
        <taxon>Streptosporangiaceae</taxon>
        <taxon>Nonomuraea</taxon>
    </lineage>
</organism>
<dbReference type="InterPro" id="IPR000182">
    <property type="entry name" value="GNAT_dom"/>
</dbReference>
<dbReference type="RefSeq" id="WP_312891802.1">
    <property type="nucleotide sequence ID" value="NZ_JACHJB010000002.1"/>
</dbReference>
<evidence type="ECO:0000256" key="1">
    <source>
        <dbReference type="SAM" id="MobiDB-lite"/>
    </source>
</evidence>
<dbReference type="CDD" id="cd04301">
    <property type="entry name" value="NAT_SF"/>
    <property type="match status" value="1"/>
</dbReference>